<sequence length="158" mass="17574">MGVRLTTIKNKSCVEMELRVFAAPARPDHFQKIIRIRPGGKVNVSFRSICEEGRSSGRLVIIMVYVEGGYSGVSLLPSYLASCSEVICDRDEDGILNVQGIKATMFDTFLTKLLFSSYLPKNSLSQMASRFNGGDSFQNHLSQMHKLEAICESITMQI</sequence>
<evidence type="ECO:0000313" key="1">
    <source>
        <dbReference type="EMBL" id="KDP33640.1"/>
    </source>
</evidence>
<reference evidence="1 2" key="1">
    <citation type="journal article" date="2014" name="PLoS ONE">
        <title>Global Analysis of Gene Expression Profiles in Physic Nut (Jatropha curcas L.) Seedlings Exposed to Salt Stress.</title>
        <authorList>
            <person name="Zhang L."/>
            <person name="Zhang C."/>
            <person name="Wu P."/>
            <person name="Chen Y."/>
            <person name="Li M."/>
            <person name="Jiang H."/>
            <person name="Wu G."/>
        </authorList>
    </citation>
    <scope>NUCLEOTIDE SEQUENCE [LARGE SCALE GENOMIC DNA]</scope>
    <source>
        <strain evidence="2">cv. GZQX0401</strain>
        <tissue evidence="1">Young leaves</tissue>
    </source>
</reference>
<keyword evidence="2" id="KW-1185">Reference proteome</keyword>
<gene>
    <name evidence="1" type="ORF">JCGZ_07211</name>
</gene>
<protein>
    <submittedName>
        <fullName evidence="1">Uncharacterized protein</fullName>
    </submittedName>
</protein>
<evidence type="ECO:0000313" key="2">
    <source>
        <dbReference type="Proteomes" id="UP000027138"/>
    </source>
</evidence>
<organism evidence="1 2">
    <name type="scientific">Jatropha curcas</name>
    <name type="common">Barbados nut</name>
    <dbReference type="NCBI Taxonomy" id="180498"/>
    <lineage>
        <taxon>Eukaryota</taxon>
        <taxon>Viridiplantae</taxon>
        <taxon>Streptophyta</taxon>
        <taxon>Embryophyta</taxon>
        <taxon>Tracheophyta</taxon>
        <taxon>Spermatophyta</taxon>
        <taxon>Magnoliopsida</taxon>
        <taxon>eudicotyledons</taxon>
        <taxon>Gunneridae</taxon>
        <taxon>Pentapetalae</taxon>
        <taxon>rosids</taxon>
        <taxon>fabids</taxon>
        <taxon>Malpighiales</taxon>
        <taxon>Euphorbiaceae</taxon>
        <taxon>Crotonoideae</taxon>
        <taxon>Jatropheae</taxon>
        <taxon>Jatropha</taxon>
    </lineage>
</organism>
<dbReference type="AlphaFoldDB" id="A0A067KMY7"/>
<proteinExistence type="predicted"/>
<accession>A0A067KMY7</accession>
<dbReference type="Proteomes" id="UP000027138">
    <property type="component" value="Unassembled WGS sequence"/>
</dbReference>
<dbReference type="OrthoDB" id="1657902at2759"/>
<name>A0A067KMY7_JATCU</name>
<dbReference type="EMBL" id="KK914539">
    <property type="protein sequence ID" value="KDP33640.1"/>
    <property type="molecule type" value="Genomic_DNA"/>
</dbReference>